<keyword evidence="2" id="KW-1185">Reference proteome</keyword>
<dbReference type="EMBL" id="BSYO01000030">
    <property type="protein sequence ID" value="GMH25716.1"/>
    <property type="molecule type" value="Genomic_DNA"/>
</dbReference>
<proteinExistence type="predicted"/>
<comment type="caution">
    <text evidence="1">The sequence shown here is derived from an EMBL/GenBank/DDBJ whole genome shotgun (WGS) entry which is preliminary data.</text>
</comment>
<evidence type="ECO:0000313" key="1">
    <source>
        <dbReference type="EMBL" id="GMH25716.1"/>
    </source>
</evidence>
<organism evidence="1 2">
    <name type="scientific">Nepenthes gracilis</name>
    <name type="common">Slender pitcher plant</name>
    <dbReference type="NCBI Taxonomy" id="150966"/>
    <lineage>
        <taxon>Eukaryota</taxon>
        <taxon>Viridiplantae</taxon>
        <taxon>Streptophyta</taxon>
        <taxon>Embryophyta</taxon>
        <taxon>Tracheophyta</taxon>
        <taxon>Spermatophyta</taxon>
        <taxon>Magnoliopsida</taxon>
        <taxon>eudicotyledons</taxon>
        <taxon>Gunneridae</taxon>
        <taxon>Pentapetalae</taxon>
        <taxon>Caryophyllales</taxon>
        <taxon>Nepenthaceae</taxon>
        <taxon>Nepenthes</taxon>
    </lineage>
</organism>
<name>A0AAD3TBK4_NEPGR</name>
<evidence type="ECO:0000313" key="2">
    <source>
        <dbReference type="Proteomes" id="UP001279734"/>
    </source>
</evidence>
<protein>
    <submittedName>
        <fullName evidence="1">Uncharacterized protein</fullName>
    </submittedName>
</protein>
<sequence>MGRVDEIRKFQTARDAVCFVVVHVGPEINGVRPLKTGSVKESEEHGGVQMVGAVGRFDFEFEGFLRGCSLDSADVVVELRSEMP</sequence>
<dbReference type="Proteomes" id="UP001279734">
    <property type="component" value="Unassembled WGS sequence"/>
</dbReference>
<accession>A0AAD3TBK4</accession>
<gene>
    <name evidence="1" type="ORF">Nepgr_027559</name>
</gene>
<reference evidence="1" key="1">
    <citation type="submission" date="2023-05" db="EMBL/GenBank/DDBJ databases">
        <title>Nepenthes gracilis genome sequencing.</title>
        <authorList>
            <person name="Fukushima K."/>
        </authorList>
    </citation>
    <scope>NUCLEOTIDE SEQUENCE</scope>
    <source>
        <strain evidence="1">SING2019-196</strain>
    </source>
</reference>
<dbReference type="AlphaFoldDB" id="A0AAD3TBK4"/>